<sequence length="221" mass="23355">QQEGVLANLNRWRGQLSLPPMKAAQLSTDTETVTLPDNHTAVFVNLEGKGKPGGGMGGQFAGGRGGMERPFATPSAPGPASESDLKLTAPDHWKRGQVGGMRKAALSIEQGDLKGEVTIIDLARAAGDRLANVNRWCGQIGLPSFDADSIKPALKPIDVGSIQGDYVELVSPAESEKGQSILGVIVDKGDKTWFIKLQAPTALALQEKAAFETFVKSVQLP</sequence>
<protein>
    <submittedName>
        <fullName evidence="2">Uncharacterized protein</fullName>
    </submittedName>
</protein>
<comment type="caution">
    <text evidence="2">The sequence shown here is derived from an EMBL/GenBank/DDBJ whole genome shotgun (WGS) entry which is preliminary data.</text>
</comment>
<feature type="non-terminal residue" evidence="2">
    <location>
        <position position="1"/>
    </location>
</feature>
<keyword evidence="3" id="KW-1185">Reference proteome</keyword>
<feature type="compositionally biased region" description="Gly residues" evidence="1">
    <location>
        <begin position="51"/>
        <end position="65"/>
    </location>
</feature>
<dbReference type="Proteomes" id="UP000762253">
    <property type="component" value="Unassembled WGS sequence"/>
</dbReference>
<reference evidence="2 3" key="1">
    <citation type="submission" date="2018-06" db="EMBL/GenBank/DDBJ databases">
        <title>Comparative genomics of Brasilonema spp. strains.</title>
        <authorList>
            <person name="Alvarenga D.O."/>
            <person name="Fiore M.F."/>
            <person name="Varani A.M."/>
        </authorList>
    </citation>
    <scope>NUCLEOTIDE SEQUENCE [LARGE SCALE GENOMIC DNA]</scope>
    <source>
        <strain evidence="2 3">UFV-OR1</strain>
    </source>
</reference>
<dbReference type="EMBL" id="QMEC01000289">
    <property type="protein sequence ID" value="NMF67401.1"/>
    <property type="molecule type" value="Genomic_DNA"/>
</dbReference>
<name>A0ABX1MHQ9_9CYAN</name>
<evidence type="ECO:0000256" key="1">
    <source>
        <dbReference type="SAM" id="MobiDB-lite"/>
    </source>
</evidence>
<feature type="region of interest" description="Disordered" evidence="1">
    <location>
        <begin position="45"/>
        <end position="86"/>
    </location>
</feature>
<gene>
    <name evidence="2" type="ORF">DP115_33620</name>
</gene>
<evidence type="ECO:0000313" key="2">
    <source>
        <dbReference type="EMBL" id="NMF67401.1"/>
    </source>
</evidence>
<accession>A0ABX1MHQ9</accession>
<evidence type="ECO:0000313" key="3">
    <source>
        <dbReference type="Proteomes" id="UP000762253"/>
    </source>
</evidence>
<proteinExistence type="predicted"/>
<dbReference type="RefSeq" id="WP_211178806.1">
    <property type="nucleotide sequence ID" value="NZ_QMEC01000289.1"/>
</dbReference>
<organism evidence="2 3">
    <name type="scientific">Brasilonema octagenarum UFV-OR1</name>
    <dbReference type="NCBI Taxonomy" id="417115"/>
    <lineage>
        <taxon>Bacteria</taxon>
        <taxon>Bacillati</taxon>
        <taxon>Cyanobacteriota</taxon>
        <taxon>Cyanophyceae</taxon>
        <taxon>Nostocales</taxon>
        <taxon>Scytonemataceae</taxon>
        <taxon>Brasilonema</taxon>
        <taxon>Octagenarum group</taxon>
    </lineage>
</organism>